<dbReference type="Gene3D" id="1.20.140.10">
    <property type="entry name" value="Butyryl-CoA Dehydrogenase, subunit A, domain 3"/>
    <property type="match status" value="1"/>
</dbReference>
<dbReference type="GO" id="GO:0050660">
    <property type="term" value="F:flavin adenine dinucleotide binding"/>
    <property type="evidence" value="ECO:0007669"/>
    <property type="project" value="InterPro"/>
</dbReference>
<accession>A0A7X5XB86</accession>
<name>A0A7X5XB86_STRMQ</name>
<keyword evidence="4" id="KW-0274">FAD</keyword>
<dbReference type="PANTHER" id="PTHR43884">
    <property type="entry name" value="ACYL-COA DEHYDROGENASE"/>
    <property type="match status" value="1"/>
</dbReference>
<feature type="domain" description="Acyl-CoA dehydrogenase/oxidase C-terminal" evidence="7">
    <location>
        <begin position="258"/>
        <end position="398"/>
    </location>
</feature>
<dbReference type="InterPro" id="IPR013786">
    <property type="entry name" value="AcylCoA_DH/ox_N"/>
</dbReference>
<dbReference type="PANTHER" id="PTHR43884:SF20">
    <property type="entry name" value="ACYL-COA DEHYDROGENASE FADE28"/>
    <property type="match status" value="1"/>
</dbReference>
<dbReference type="AlphaFoldDB" id="A0A7X5XB86"/>
<organism evidence="9 10">
    <name type="scientific">Streptomyces malaysiensis</name>
    <dbReference type="NCBI Taxonomy" id="92644"/>
    <lineage>
        <taxon>Bacteria</taxon>
        <taxon>Bacillati</taxon>
        <taxon>Actinomycetota</taxon>
        <taxon>Actinomycetes</taxon>
        <taxon>Kitasatosporales</taxon>
        <taxon>Streptomycetaceae</taxon>
        <taxon>Streptomyces</taxon>
        <taxon>Streptomyces violaceusniger group</taxon>
    </lineage>
</organism>
<keyword evidence="3" id="KW-0285">Flavoprotein</keyword>
<dbReference type="Pfam" id="PF02771">
    <property type="entry name" value="Acyl-CoA_dh_N"/>
    <property type="match status" value="1"/>
</dbReference>
<feature type="region of interest" description="Disordered" evidence="6">
    <location>
        <begin position="216"/>
        <end position="257"/>
    </location>
</feature>
<dbReference type="InterPro" id="IPR009100">
    <property type="entry name" value="AcylCoA_DH/oxidase_NM_dom_sf"/>
</dbReference>
<evidence type="ECO:0000256" key="4">
    <source>
        <dbReference type="ARBA" id="ARBA00022827"/>
    </source>
</evidence>
<dbReference type="Proteomes" id="UP000536624">
    <property type="component" value="Unassembled WGS sequence"/>
</dbReference>
<protein>
    <submittedName>
        <fullName evidence="9">Acyl-CoA dehydrogenase-like protein</fullName>
    </submittedName>
</protein>
<evidence type="ECO:0000256" key="2">
    <source>
        <dbReference type="ARBA" id="ARBA00009347"/>
    </source>
</evidence>
<evidence type="ECO:0000313" key="10">
    <source>
        <dbReference type="Proteomes" id="UP000536624"/>
    </source>
</evidence>
<comment type="similarity">
    <text evidence="2">Belongs to the acyl-CoA dehydrogenase family.</text>
</comment>
<dbReference type="InterPro" id="IPR037069">
    <property type="entry name" value="AcylCoA_DH/ox_N_sf"/>
</dbReference>
<dbReference type="Gene3D" id="2.40.110.10">
    <property type="entry name" value="Butyryl-CoA Dehydrogenase, subunit A, domain 2"/>
    <property type="match status" value="1"/>
</dbReference>
<evidence type="ECO:0000259" key="8">
    <source>
        <dbReference type="Pfam" id="PF02771"/>
    </source>
</evidence>
<dbReference type="InterPro" id="IPR009075">
    <property type="entry name" value="AcylCo_DH/oxidase_C"/>
</dbReference>
<dbReference type="InterPro" id="IPR036250">
    <property type="entry name" value="AcylCo_DH-like_C"/>
</dbReference>
<evidence type="ECO:0000256" key="3">
    <source>
        <dbReference type="ARBA" id="ARBA00022630"/>
    </source>
</evidence>
<evidence type="ECO:0000256" key="1">
    <source>
        <dbReference type="ARBA" id="ARBA00001974"/>
    </source>
</evidence>
<dbReference type="InterPro" id="IPR046373">
    <property type="entry name" value="Acyl-CoA_Oxase/DH_mid-dom_sf"/>
</dbReference>
<gene>
    <name evidence="9" type="ORF">SMALB_8179</name>
</gene>
<evidence type="ECO:0000313" key="9">
    <source>
        <dbReference type="EMBL" id="NIY70048.1"/>
    </source>
</evidence>
<sequence length="413" mass="42887">MHRRHPEIAPQLLSETDEQRQLRTVLRDFYAETSGVEDLRTHLATPRGYDEALWARLAREIGVHGLAVPEEYGGSGFTFAELAVALEESGRALYCGPLLPTVVLAAHALLLSGDRTACERYLPRIADGTLTATVAGFDDGVPGVAAERGSGGWVLRGQTDFVLDGAGAELIVVRAGTPAGPRLFACEPAPDSCRRTARRVLDETRRQALVEFRGAPATAVGEADGAEGGADGTEGTADGTEGAADGAEGAADGAEGAVSATLDTGRAALAAEQVGGSGHALDATVAFVAQRHQFGRPIGSFQAVKHRLADVLVALEAARSASAYATACAAVASPRLPVAACAAAVVCSETFRLATAEYVQLHGGIGFTWEHPAHLYVRRARGAEVLFGTADRHRARLAGFVGPATRTATHPAA</sequence>
<evidence type="ECO:0000259" key="7">
    <source>
        <dbReference type="Pfam" id="PF00441"/>
    </source>
</evidence>
<comment type="cofactor">
    <cofactor evidence="1">
        <name>FAD</name>
        <dbReference type="ChEBI" id="CHEBI:57692"/>
    </cofactor>
</comment>
<dbReference type="Pfam" id="PF00441">
    <property type="entry name" value="Acyl-CoA_dh_1"/>
    <property type="match status" value="1"/>
</dbReference>
<comment type="caution">
    <text evidence="9">The sequence shown here is derived from an EMBL/GenBank/DDBJ whole genome shotgun (WGS) entry which is preliminary data.</text>
</comment>
<keyword evidence="5" id="KW-0560">Oxidoreductase</keyword>
<dbReference type="SUPFAM" id="SSF47203">
    <property type="entry name" value="Acyl-CoA dehydrogenase C-terminal domain-like"/>
    <property type="match status" value="1"/>
</dbReference>
<feature type="domain" description="Acyl-CoA dehydrogenase/oxidase N-terminal" evidence="8">
    <location>
        <begin position="16"/>
        <end position="128"/>
    </location>
</feature>
<dbReference type="GO" id="GO:0003995">
    <property type="term" value="F:acyl-CoA dehydrogenase activity"/>
    <property type="evidence" value="ECO:0007669"/>
    <property type="project" value="TreeGrafter"/>
</dbReference>
<reference evidence="9 10" key="1">
    <citation type="submission" date="2020-02" db="EMBL/GenBank/DDBJ databases">
        <title>Streptomyces malaysiensis DSM14702 (JHCC583434, PFL_A843) Genome sequencing and assembly.</title>
        <authorList>
            <person name="Samborskyy M."/>
        </authorList>
    </citation>
    <scope>NUCLEOTIDE SEQUENCE [LARGE SCALE GENOMIC DNA]</scope>
    <source>
        <strain evidence="9 10">DSM 14702</strain>
    </source>
</reference>
<proteinExistence type="inferred from homology"/>
<dbReference type="SUPFAM" id="SSF56645">
    <property type="entry name" value="Acyl-CoA dehydrogenase NM domain-like"/>
    <property type="match status" value="1"/>
</dbReference>
<evidence type="ECO:0000256" key="5">
    <source>
        <dbReference type="ARBA" id="ARBA00023002"/>
    </source>
</evidence>
<dbReference type="RefSeq" id="WP_167505056.1">
    <property type="nucleotide sequence ID" value="NZ_JAALLH010000002.1"/>
</dbReference>
<evidence type="ECO:0000256" key="6">
    <source>
        <dbReference type="SAM" id="MobiDB-lite"/>
    </source>
</evidence>
<dbReference type="EMBL" id="JAALLH010000002">
    <property type="protein sequence ID" value="NIY70048.1"/>
    <property type="molecule type" value="Genomic_DNA"/>
</dbReference>
<feature type="compositionally biased region" description="Low complexity" evidence="6">
    <location>
        <begin position="233"/>
        <end position="257"/>
    </location>
</feature>
<dbReference type="Gene3D" id="1.10.540.10">
    <property type="entry name" value="Acyl-CoA dehydrogenase/oxidase, N-terminal domain"/>
    <property type="match status" value="1"/>
</dbReference>